<feature type="non-terminal residue" evidence="1">
    <location>
        <position position="58"/>
    </location>
</feature>
<dbReference type="EMBL" id="UINC01035244">
    <property type="protein sequence ID" value="SVB27350.1"/>
    <property type="molecule type" value="Genomic_DNA"/>
</dbReference>
<gene>
    <name evidence="1" type="ORF">METZ01_LOCUS180204</name>
</gene>
<organism evidence="1">
    <name type="scientific">marine metagenome</name>
    <dbReference type="NCBI Taxonomy" id="408172"/>
    <lineage>
        <taxon>unclassified sequences</taxon>
        <taxon>metagenomes</taxon>
        <taxon>ecological metagenomes</taxon>
    </lineage>
</organism>
<evidence type="ECO:0000313" key="1">
    <source>
        <dbReference type="EMBL" id="SVB27350.1"/>
    </source>
</evidence>
<dbReference type="AlphaFoldDB" id="A0A382CML2"/>
<sequence>MKRILLLSVILAPMVFWPSVDVSAQASTIAKALAPLPARSQEGATVVSWNDDYTYEVL</sequence>
<reference evidence="1" key="1">
    <citation type="submission" date="2018-05" db="EMBL/GenBank/DDBJ databases">
        <authorList>
            <person name="Lanie J.A."/>
            <person name="Ng W.-L."/>
            <person name="Kazmierczak K.M."/>
            <person name="Andrzejewski T.M."/>
            <person name="Davidsen T.M."/>
            <person name="Wayne K.J."/>
            <person name="Tettelin H."/>
            <person name="Glass J.I."/>
            <person name="Rusch D."/>
            <person name="Podicherti R."/>
            <person name="Tsui H.-C.T."/>
            <person name="Winkler M.E."/>
        </authorList>
    </citation>
    <scope>NUCLEOTIDE SEQUENCE</scope>
</reference>
<protein>
    <submittedName>
        <fullName evidence="1">Uncharacterized protein</fullName>
    </submittedName>
</protein>
<proteinExistence type="predicted"/>
<name>A0A382CML2_9ZZZZ</name>
<accession>A0A382CML2</accession>